<feature type="domain" description="Response regulatory" evidence="10">
    <location>
        <begin position="3"/>
        <end position="117"/>
    </location>
</feature>
<dbReference type="Pfam" id="PF00158">
    <property type="entry name" value="Sigma54_activat"/>
    <property type="match status" value="1"/>
</dbReference>
<keyword evidence="7" id="KW-0804">Transcription</keyword>
<name>A0A2T0MG97_9FLAO</name>
<keyword evidence="1 8" id="KW-0597">Phosphoprotein</keyword>
<dbReference type="EMBL" id="PVYX01000001">
    <property type="protein sequence ID" value="PRX56585.1"/>
    <property type="molecule type" value="Genomic_DNA"/>
</dbReference>
<dbReference type="InterPro" id="IPR002197">
    <property type="entry name" value="HTH_Fis"/>
</dbReference>
<dbReference type="PROSITE" id="PS00676">
    <property type="entry name" value="SIGMA54_INTERACT_2"/>
    <property type="match status" value="1"/>
</dbReference>
<dbReference type="InterPro" id="IPR009057">
    <property type="entry name" value="Homeodomain-like_sf"/>
</dbReference>
<dbReference type="PROSITE" id="PS50045">
    <property type="entry name" value="SIGMA54_INTERACT_4"/>
    <property type="match status" value="1"/>
</dbReference>
<dbReference type="FunFam" id="3.40.50.300:FF:000006">
    <property type="entry name" value="DNA-binding transcriptional regulator NtrC"/>
    <property type="match status" value="1"/>
</dbReference>
<dbReference type="SMART" id="SM00448">
    <property type="entry name" value="REC"/>
    <property type="match status" value="1"/>
</dbReference>
<dbReference type="InterPro" id="IPR025943">
    <property type="entry name" value="Sigma_54_int_dom_ATP-bd_2"/>
</dbReference>
<dbReference type="InterPro" id="IPR025944">
    <property type="entry name" value="Sigma_54_int_dom_CS"/>
</dbReference>
<sequence>MPKILIIEDDTAFSQMLSRFLTRHQFAVTVSISLREAISQIKTSFFDVILSDVRLPEGDGVSLLSTIKKESPRTQIIMMTGYAEVKTAVKAMKKGAFDYISKPFTPDSILEIINDALKNGGIEEKERIDGEVVKASPSTSDFILGNSESSITLQNHVQLVAPTNMSVLLIGESGTGKEVTARAIHNTSSRKSKQFVAVDCGAVPKEIASSEFFGHVKGSFTGAVEDKIGHFEAANGGTLFLDEIGNLSYENQIQLLRALQERRIKRVGSTQEIHVDLRIISATNEDLRKAVAEGRFREDLYHRLNEFSIAIPALRERGNDLLQFAEAFLKKANSEIGREVVKISEEAKTVLLNYAWPGNLRELKNSIKRAVLFSEGASLEIEVLPEHIKTKTKQNTEAKDFSKSSYEKERILKALKQTNFNKSKAAELLQMTRKTLYNKINLYQLDV</sequence>
<evidence type="ECO:0000313" key="12">
    <source>
        <dbReference type="Proteomes" id="UP000237640"/>
    </source>
</evidence>
<dbReference type="Pfam" id="PF02954">
    <property type="entry name" value="HTH_8"/>
    <property type="match status" value="1"/>
</dbReference>
<dbReference type="Proteomes" id="UP000237640">
    <property type="component" value="Unassembled WGS sequence"/>
</dbReference>
<dbReference type="PROSITE" id="PS50110">
    <property type="entry name" value="RESPONSE_REGULATORY"/>
    <property type="match status" value="1"/>
</dbReference>
<evidence type="ECO:0000259" key="10">
    <source>
        <dbReference type="PROSITE" id="PS50110"/>
    </source>
</evidence>
<evidence type="ECO:0000256" key="5">
    <source>
        <dbReference type="ARBA" id="ARBA00023015"/>
    </source>
</evidence>
<dbReference type="SMART" id="SM00382">
    <property type="entry name" value="AAA"/>
    <property type="match status" value="1"/>
</dbReference>
<evidence type="ECO:0000256" key="7">
    <source>
        <dbReference type="ARBA" id="ARBA00023163"/>
    </source>
</evidence>
<dbReference type="Pfam" id="PF00072">
    <property type="entry name" value="Response_reg"/>
    <property type="match status" value="1"/>
</dbReference>
<accession>A0A2T0MG97</accession>
<dbReference type="Gene3D" id="3.40.50.300">
    <property type="entry name" value="P-loop containing nucleotide triphosphate hydrolases"/>
    <property type="match status" value="1"/>
</dbReference>
<dbReference type="InterPro" id="IPR001789">
    <property type="entry name" value="Sig_transdc_resp-reg_receiver"/>
</dbReference>
<dbReference type="CDD" id="cd00009">
    <property type="entry name" value="AAA"/>
    <property type="match status" value="1"/>
</dbReference>
<keyword evidence="4" id="KW-0902">Two-component regulatory system</keyword>
<dbReference type="GO" id="GO:0000160">
    <property type="term" value="P:phosphorelay signal transduction system"/>
    <property type="evidence" value="ECO:0007669"/>
    <property type="project" value="UniProtKB-KW"/>
</dbReference>
<reference evidence="11 12" key="1">
    <citation type="submission" date="2018-03" db="EMBL/GenBank/DDBJ databases">
        <title>Genomic Encyclopedia of Archaeal and Bacterial Type Strains, Phase II (KMG-II): from individual species to whole genera.</title>
        <authorList>
            <person name="Goeker M."/>
        </authorList>
    </citation>
    <scope>NUCLEOTIDE SEQUENCE [LARGE SCALE GENOMIC DNA]</scope>
    <source>
        <strain evidence="11 12">DSM 25027</strain>
    </source>
</reference>
<dbReference type="Gene3D" id="1.10.8.60">
    <property type="match status" value="1"/>
</dbReference>
<gene>
    <name evidence="11" type="ORF">CLV81_0582</name>
</gene>
<comment type="caution">
    <text evidence="11">The sequence shown here is derived from an EMBL/GenBank/DDBJ whole genome shotgun (WGS) entry which is preliminary data.</text>
</comment>
<evidence type="ECO:0000256" key="3">
    <source>
        <dbReference type="ARBA" id="ARBA00022840"/>
    </source>
</evidence>
<dbReference type="GO" id="GO:0043565">
    <property type="term" value="F:sequence-specific DNA binding"/>
    <property type="evidence" value="ECO:0007669"/>
    <property type="project" value="InterPro"/>
</dbReference>
<dbReference type="OrthoDB" id="5401077at2"/>
<dbReference type="PRINTS" id="PR01590">
    <property type="entry name" value="HTHFIS"/>
</dbReference>
<dbReference type="InterPro" id="IPR058031">
    <property type="entry name" value="AAA_lid_NorR"/>
</dbReference>
<evidence type="ECO:0000256" key="6">
    <source>
        <dbReference type="ARBA" id="ARBA00023125"/>
    </source>
</evidence>
<keyword evidence="5" id="KW-0805">Transcription regulation</keyword>
<evidence type="ECO:0000256" key="2">
    <source>
        <dbReference type="ARBA" id="ARBA00022741"/>
    </source>
</evidence>
<proteinExistence type="predicted"/>
<keyword evidence="6" id="KW-0238">DNA-binding</keyword>
<dbReference type="Pfam" id="PF25601">
    <property type="entry name" value="AAA_lid_14"/>
    <property type="match status" value="1"/>
</dbReference>
<evidence type="ECO:0000256" key="1">
    <source>
        <dbReference type="ARBA" id="ARBA00022553"/>
    </source>
</evidence>
<evidence type="ECO:0000259" key="9">
    <source>
        <dbReference type="PROSITE" id="PS50045"/>
    </source>
</evidence>
<dbReference type="PANTHER" id="PTHR32071:SF81">
    <property type="entry name" value="PROPIONATE CATABOLISM OPERON REGULATORY PROTEIN"/>
    <property type="match status" value="1"/>
</dbReference>
<organism evidence="11 12">
    <name type="scientific">Flagellimonas meridianipacifica</name>
    <dbReference type="NCBI Taxonomy" id="1080225"/>
    <lineage>
        <taxon>Bacteria</taxon>
        <taxon>Pseudomonadati</taxon>
        <taxon>Bacteroidota</taxon>
        <taxon>Flavobacteriia</taxon>
        <taxon>Flavobacteriales</taxon>
        <taxon>Flavobacteriaceae</taxon>
        <taxon>Flagellimonas</taxon>
    </lineage>
</organism>
<dbReference type="SUPFAM" id="SSF52172">
    <property type="entry name" value="CheY-like"/>
    <property type="match status" value="1"/>
</dbReference>
<dbReference type="InterPro" id="IPR027417">
    <property type="entry name" value="P-loop_NTPase"/>
</dbReference>
<dbReference type="GO" id="GO:0005524">
    <property type="term" value="F:ATP binding"/>
    <property type="evidence" value="ECO:0007669"/>
    <property type="project" value="UniProtKB-KW"/>
</dbReference>
<feature type="modified residue" description="4-aspartylphosphate" evidence="8">
    <location>
        <position position="52"/>
    </location>
</feature>
<dbReference type="AlphaFoldDB" id="A0A2T0MG97"/>
<evidence type="ECO:0000256" key="4">
    <source>
        <dbReference type="ARBA" id="ARBA00023012"/>
    </source>
</evidence>
<dbReference type="Gene3D" id="3.40.50.2300">
    <property type="match status" value="1"/>
</dbReference>
<dbReference type="InterPro" id="IPR011006">
    <property type="entry name" value="CheY-like_superfamily"/>
</dbReference>
<evidence type="ECO:0000313" key="11">
    <source>
        <dbReference type="EMBL" id="PRX56585.1"/>
    </source>
</evidence>
<dbReference type="FunFam" id="3.40.50.2300:FF:000018">
    <property type="entry name" value="DNA-binding transcriptional regulator NtrC"/>
    <property type="match status" value="1"/>
</dbReference>
<dbReference type="SUPFAM" id="SSF46689">
    <property type="entry name" value="Homeodomain-like"/>
    <property type="match status" value="1"/>
</dbReference>
<keyword evidence="12" id="KW-1185">Reference proteome</keyword>
<feature type="domain" description="Sigma-54 factor interaction" evidence="9">
    <location>
        <begin position="143"/>
        <end position="372"/>
    </location>
</feature>
<dbReference type="PROSITE" id="PS00688">
    <property type="entry name" value="SIGMA54_INTERACT_3"/>
    <property type="match status" value="1"/>
</dbReference>
<dbReference type="InterPro" id="IPR003593">
    <property type="entry name" value="AAA+_ATPase"/>
</dbReference>
<dbReference type="InterPro" id="IPR002078">
    <property type="entry name" value="Sigma_54_int"/>
</dbReference>
<keyword evidence="3" id="KW-0067">ATP-binding</keyword>
<dbReference type="PANTHER" id="PTHR32071">
    <property type="entry name" value="TRANSCRIPTIONAL REGULATORY PROTEIN"/>
    <property type="match status" value="1"/>
</dbReference>
<protein>
    <submittedName>
        <fullName evidence="11">Two-component system response regulator HydG</fullName>
    </submittedName>
</protein>
<keyword evidence="2" id="KW-0547">Nucleotide-binding</keyword>
<evidence type="ECO:0000256" key="8">
    <source>
        <dbReference type="PROSITE-ProRule" id="PRU00169"/>
    </source>
</evidence>
<dbReference type="Gene3D" id="1.10.10.60">
    <property type="entry name" value="Homeodomain-like"/>
    <property type="match status" value="1"/>
</dbReference>
<dbReference type="RefSeq" id="WP_106143544.1">
    <property type="nucleotide sequence ID" value="NZ_PVYX01000001.1"/>
</dbReference>
<dbReference type="SUPFAM" id="SSF52540">
    <property type="entry name" value="P-loop containing nucleoside triphosphate hydrolases"/>
    <property type="match status" value="1"/>
</dbReference>
<dbReference type="GO" id="GO:0006355">
    <property type="term" value="P:regulation of DNA-templated transcription"/>
    <property type="evidence" value="ECO:0007669"/>
    <property type="project" value="InterPro"/>
</dbReference>